<proteinExistence type="predicted"/>
<dbReference type="VEuPathDB" id="AmoebaDB:NF0031100"/>
<dbReference type="Gene3D" id="1.10.10.1810">
    <property type="entry name" value="RNA ligase"/>
    <property type="match status" value="1"/>
</dbReference>
<dbReference type="RefSeq" id="XP_044562477.1">
    <property type="nucleotide sequence ID" value="XM_044706351.1"/>
</dbReference>
<evidence type="ECO:0000259" key="2">
    <source>
        <dbReference type="Pfam" id="PF09414"/>
    </source>
</evidence>
<feature type="domain" description="RNA ligase 2 C-terminal" evidence="3">
    <location>
        <begin position="280"/>
        <end position="359"/>
    </location>
</feature>
<dbReference type="InterPro" id="IPR040609">
    <property type="entry name" value="Rnl2_C"/>
</dbReference>
<comment type="caution">
    <text evidence="4">The sequence shown here is derived from an EMBL/GenBank/DDBJ whole genome shotgun (WGS) entry which is preliminary data.</text>
</comment>
<sequence length="378" mass="44629">MFKGYSSIQNHYMKGVVDFQFEPNFSREVEWVVTEKVHGSNFSYVVSVRENAELDIQVAKRTEILVAGDPSYYPIAVQKVREIYDKKMPILFKRVSEIVDENFKITVNRVNVFGELFGGHYPHKEVQNVNGRVPIQRHVYYHTEFDFYIFDIYFSGVEKETLKEKQFFLPYDLFVKALSECEFNCYAKEIFRGTFEECLKFDCVFDSIIPSYYGLPGLPHHTNICEGIIIKPAKDMYTQKRERMIIKKKNDAFNEKIGQAKKTKQKDHTKTSSDESRFTHEKGEQVFEDVTNYINENRLEATISKLGDIFKFHKLREQAIYLLAQDALKDYKDENSELWNELPKEDQKTISRALPKISQRFVDTYVKERMEENENKEN</sequence>
<evidence type="ECO:0000313" key="4">
    <source>
        <dbReference type="EMBL" id="KAF0977764.1"/>
    </source>
</evidence>
<organism evidence="4 5">
    <name type="scientific">Naegleria fowleri</name>
    <name type="common">Brain eating amoeba</name>
    <dbReference type="NCBI Taxonomy" id="5763"/>
    <lineage>
        <taxon>Eukaryota</taxon>
        <taxon>Discoba</taxon>
        <taxon>Heterolobosea</taxon>
        <taxon>Tetramitia</taxon>
        <taxon>Eutetramitia</taxon>
        <taxon>Vahlkampfiidae</taxon>
        <taxon>Naegleria</taxon>
    </lineage>
</organism>
<evidence type="ECO:0000313" key="5">
    <source>
        <dbReference type="Proteomes" id="UP000444721"/>
    </source>
</evidence>
<dbReference type="GeneID" id="68110304"/>
<dbReference type="EMBL" id="VFQX01000033">
    <property type="protein sequence ID" value="KAF0977764.1"/>
    <property type="molecule type" value="Genomic_DNA"/>
</dbReference>
<accession>A0A6A5BU40</accession>
<dbReference type="VEuPathDB" id="AmoebaDB:NfTy_058840"/>
<dbReference type="InterPro" id="IPR041948">
    <property type="entry name" value="Rnl1/2_C_sf"/>
</dbReference>
<feature type="region of interest" description="Disordered" evidence="1">
    <location>
        <begin position="257"/>
        <end position="281"/>
    </location>
</feature>
<evidence type="ECO:0000259" key="3">
    <source>
        <dbReference type="Pfam" id="PF18043"/>
    </source>
</evidence>
<dbReference type="SUPFAM" id="SSF56091">
    <property type="entry name" value="DNA ligase/mRNA capping enzyme, catalytic domain"/>
    <property type="match status" value="1"/>
</dbReference>
<dbReference type="Pfam" id="PF18043">
    <property type="entry name" value="T4_Rnl2_C"/>
    <property type="match status" value="1"/>
</dbReference>
<reference evidence="4 5" key="1">
    <citation type="journal article" date="2019" name="Sci. Rep.">
        <title>Nanopore sequencing improves the draft genome of the human pathogenic amoeba Naegleria fowleri.</title>
        <authorList>
            <person name="Liechti N."/>
            <person name="Schurch N."/>
            <person name="Bruggmann R."/>
            <person name="Wittwer M."/>
        </authorList>
    </citation>
    <scope>NUCLEOTIDE SEQUENCE [LARGE SCALE GENOMIC DNA]</scope>
    <source>
        <strain evidence="4 5">ATCC 30894</strain>
    </source>
</reference>
<keyword evidence="5" id="KW-1185">Reference proteome</keyword>
<dbReference type="AlphaFoldDB" id="A0A6A5BU40"/>
<dbReference type="OMA" id="KCTAFQE"/>
<name>A0A6A5BU40_NAEFO</name>
<dbReference type="OrthoDB" id="6142248at2759"/>
<protein>
    <recommendedName>
        <fullName evidence="6">RNA ligase (ATP)</fullName>
    </recommendedName>
</protein>
<evidence type="ECO:0000256" key="1">
    <source>
        <dbReference type="SAM" id="MobiDB-lite"/>
    </source>
</evidence>
<dbReference type="InterPro" id="IPR021122">
    <property type="entry name" value="RNA_ligase_dom_REL/Rnl2"/>
</dbReference>
<evidence type="ECO:0008006" key="6">
    <source>
        <dbReference type="Google" id="ProtNLM"/>
    </source>
</evidence>
<dbReference type="Gene3D" id="3.30.470.30">
    <property type="entry name" value="DNA ligase/mRNA capping enzyme"/>
    <property type="match status" value="1"/>
</dbReference>
<feature type="domain" description="RNA ligase" evidence="2">
    <location>
        <begin position="30"/>
        <end position="248"/>
    </location>
</feature>
<dbReference type="Pfam" id="PF09414">
    <property type="entry name" value="RNA_ligase"/>
    <property type="match status" value="1"/>
</dbReference>
<dbReference type="VEuPathDB" id="AmoebaDB:FDP41_003086"/>
<dbReference type="Proteomes" id="UP000444721">
    <property type="component" value="Unassembled WGS sequence"/>
</dbReference>
<dbReference type="Gene3D" id="3.30.1490.70">
    <property type="match status" value="1"/>
</dbReference>
<feature type="compositionally biased region" description="Basic and acidic residues" evidence="1">
    <location>
        <begin position="266"/>
        <end position="281"/>
    </location>
</feature>
<gene>
    <name evidence="4" type="ORF">FDP41_003086</name>
</gene>